<dbReference type="NCBIfam" id="TIGR00029">
    <property type="entry name" value="S20"/>
    <property type="match status" value="1"/>
</dbReference>
<protein>
    <recommendedName>
        <fullName evidence="7 8">Small ribosomal subunit protein bS20</fullName>
    </recommendedName>
</protein>
<dbReference type="HAMAP" id="MF_00500">
    <property type="entry name" value="Ribosomal_bS20"/>
    <property type="match status" value="1"/>
</dbReference>
<dbReference type="PANTHER" id="PTHR33398:SF1">
    <property type="entry name" value="SMALL RIBOSOMAL SUBUNIT PROTEIN BS20C"/>
    <property type="match status" value="1"/>
</dbReference>
<organism evidence="9 10">
    <name type="scientific">Thalassobacterium sedimentorum</name>
    <dbReference type="NCBI Taxonomy" id="3041258"/>
    <lineage>
        <taxon>Bacteria</taxon>
        <taxon>Pseudomonadati</taxon>
        <taxon>Verrucomicrobiota</taxon>
        <taxon>Opitutia</taxon>
        <taxon>Puniceicoccales</taxon>
        <taxon>Coraliomargaritaceae</taxon>
        <taxon>Thalassobacterium</taxon>
    </lineage>
</organism>
<evidence type="ECO:0000256" key="6">
    <source>
        <dbReference type="ARBA" id="ARBA00023274"/>
    </source>
</evidence>
<dbReference type="PANTHER" id="PTHR33398">
    <property type="entry name" value="30S RIBOSOMAL PROTEIN S20"/>
    <property type="match status" value="1"/>
</dbReference>
<evidence type="ECO:0000313" key="9">
    <source>
        <dbReference type="EMBL" id="MDQ8194828.1"/>
    </source>
</evidence>
<dbReference type="RefSeq" id="WP_308985295.1">
    <property type="nucleotide sequence ID" value="NZ_JARXIC010000015.1"/>
</dbReference>
<dbReference type="InterPro" id="IPR036510">
    <property type="entry name" value="Ribosomal_bS20_sf"/>
</dbReference>
<name>A0ABU1AMJ3_9BACT</name>
<keyword evidence="10" id="KW-1185">Reference proteome</keyword>
<dbReference type="SUPFAM" id="SSF46992">
    <property type="entry name" value="Ribosomal protein S20"/>
    <property type="match status" value="1"/>
</dbReference>
<reference evidence="9 10" key="1">
    <citation type="submission" date="2023-04" db="EMBL/GenBank/DDBJ databases">
        <title>A novel bacteria isolated from coastal sediment.</title>
        <authorList>
            <person name="Liu X.-J."/>
            <person name="Du Z.-J."/>
        </authorList>
    </citation>
    <scope>NUCLEOTIDE SEQUENCE [LARGE SCALE GENOMIC DNA]</scope>
    <source>
        <strain evidence="9 10">SDUM461004</strain>
    </source>
</reference>
<evidence type="ECO:0000256" key="4">
    <source>
        <dbReference type="ARBA" id="ARBA00022884"/>
    </source>
</evidence>
<proteinExistence type="inferred from homology"/>
<keyword evidence="5 8" id="KW-0689">Ribosomal protein</keyword>
<evidence type="ECO:0000256" key="3">
    <source>
        <dbReference type="ARBA" id="ARBA00022730"/>
    </source>
</evidence>
<keyword evidence="3 8" id="KW-0699">rRNA-binding</keyword>
<gene>
    <name evidence="8 9" type="primary">rpsT</name>
    <name evidence="9" type="ORF">QEH59_10355</name>
</gene>
<keyword evidence="4 8" id="KW-0694">RNA-binding</keyword>
<evidence type="ECO:0000313" key="10">
    <source>
        <dbReference type="Proteomes" id="UP001243717"/>
    </source>
</evidence>
<dbReference type="EMBL" id="JARXIC010000015">
    <property type="protein sequence ID" value="MDQ8194828.1"/>
    <property type="molecule type" value="Genomic_DNA"/>
</dbReference>
<dbReference type="Pfam" id="PF01649">
    <property type="entry name" value="Ribosomal_S20p"/>
    <property type="match status" value="1"/>
</dbReference>
<comment type="similarity">
    <text evidence="2 8">Belongs to the bacterial ribosomal protein bS20 family.</text>
</comment>
<evidence type="ECO:0000256" key="5">
    <source>
        <dbReference type="ARBA" id="ARBA00022980"/>
    </source>
</evidence>
<dbReference type="InterPro" id="IPR002583">
    <property type="entry name" value="Ribosomal_bS20"/>
</dbReference>
<dbReference type="Proteomes" id="UP001243717">
    <property type="component" value="Unassembled WGS sequence"/>
</dbReference>
<comment type="caution">
    <text evidence="9">The sequence shown here is derived from an EMBL/GenBank/DDBJ whole genome shotgun (WGS) entry which is preliminary data.</text>
</comment>
<dbReference type="Gene3D" id="1.20.58.110">
    <property type="entry name" value="Ribosomal protein S20"/>
    <property type="match status" value="1"/>
</dbReference>
<evidence type="ECO:0000256" key="1">
    <source>
        <dbReference type="ARBA" id="ARBA00003134"/>
    </source>
</evidence>
<evidence type="ECO:0000256" key="2">
    <source>
        <dbReference type="ARBA" id="ARBA00007634"/>
    </source>
</evidence>
<accession>A0ABU1AMJ3</accession>
<comment type="function">
    <text evidence="1 8">Binds directly to 16S ribosomal RNA.</text>
</comment>
<keyword evidence="6 8" id="KW-0687">Ribonucleoprotein</keyword>
<sequence>MANTKSALKYIRKTETRALRNRQVKTRLKTFAKKVDAASAAGDKEALAVAARDFISILDKAGKNGLVHPNKIARQKARCARLLAA</sequence>
<evidence type="ECO:0000256" key="8">
    <source>
        <dbReference type="HAMAP-Rule" id="MF_00500"/>
    </source>
</evidence>
<dbReference type="GO" id="GO:0005840">
    <property type="term" value="C:ribosome"/>
    <property type="evidence" value="ECO:0007669"/>
    <property type="project" value="UniProtKB-KW"/>
</dbReference>
<evidence type="ECO:0000256" key="7">
    <source>
        <dbReference type="ARBA" id="ARBA00035136"/>
    </source>
</evidence>